<keyword evidence="1" id="KW-0547">Nucleotide-binding</keyword>
<dbReference type="InterPro" id="IPR049163">
    <property type="entry name" value="Pif1-like_2B_dom"/>
</dbReference>
<dbReference type="CDD" id="cd18809">
    <property type="entry name" value="SF1_C_RecD"/>
    <property type="match status" value="1"/>
</dbReference>
<accession>A0A1D6NFA0</accession>
<dbReference type="Pfam" id="PF05970">
    <property type="entry name" value="PIF1"/>
    <property type="match status" value="1"/>
</dbReference>
<dbReference type="EMBL" id="CM007649">
    <property type="protein sequence ID" value="ONM39153.1"/>
    <property type="molecule type" value="Genomic_DNA"/>
</dbReference>
<dbReference type="GO" id="GO:0006281">
    <property type="term" value="P:DNA repair"/>
    <property type="evidence" value="ECO:0007669"/>
    <property type="project" value="UniProtKB-KW"/>
</dbReference>
<keyword evidence="1" id="KW-0233">DNA recombination</keyword>
<keyword evidence="1" id="KW-0234">DNA repair</keyword>
<evidence type="ECO:0000259" key="3">
    <source>
        <dbReference type="Pfam" id="PF21530"/>
    </source>
</evidence>
<proteinExistence type="inferred from homology"/>
<dbReference type="Gene3D" id="3.40.50.300">
    <property type="entry name" value="P-loop containing nucleotide triphosphate hydrolases"/>
    <property type="match status" value="2"/>
</dbReference>
<organism evidence="4">
    <name type="scientific">Zea mays</name>
    <name type="common">Maize</name>
    <dbReference type="NCBI Taxonomy" id="4577"/>
    <lineage>
        <taxon>Eukaryota</taxon>
        <taxon>Viridiplantae</taxon>
        <taxon>Streptophyta</taxon>
        <taxon>Embryophyta</taxon>
        <taxon>Tracheophyta</taxon>
        <taxon>Spermatophyta</taxon>
        <taxon>Magnoliopsida</taxon>
        <taxon>Liliopsida</taxon>
        <taxon>Poales</taxon>
        <taxon>Poaceae</taxon>
        <taxon>PACMAD clade</taxon>
        <taxon>Panicoideae</taxon>
        <taxon>Andropogonodae</taxon>
        <taxon>Andropogoneae</taxon>
        <taxon>Tripsacinae</taxon>
        <taxon>Zea</taxon>
    </lineage>
</organism>
<evidence type="ECO:0000313" key="4">
    <source>
        <dbReference type="EMBL" id="ONM39153.1"/>
    </source>
</evidence>
<dbReference type="GO" id="GO:0043139">
    <property type="term" value="F:5'-3' DNA helicase activity"/>
    <property type="evidence" value="ECO:0007669"/>
    <property type="project" value="UniProtKB-EC"/>
</dbReference>
<evidence type="ECO:0000259" key="2">
    <source>
        <dbReference type="Pfam" id="PF05970"/>
    </source>
</evidence>
<dbReference type="SMR" id="A0A1D6NFA0"/>
<name>A0A1D6NFA0_MAIZE</name>
<dbReference type="OMA" id="GEENIWH"/>
<dbReference type="PANTHER" id="PTHR10492">
    <property type="match status" value="1"/>
</dbReference>
<dbReference type="FunFam" id="3.40.50.300:FF:002884">
    <property type="entry name" value="ATP-dependent DNA helicase"/>
    <property type="match status" value="1"/>
</dbReference>
<keyword evidence="1" id="KW-0067">ATP-binding</keyword>
<dbReference type="GO" id="GO:0005524">
    <property type="term" value="F:ATP binding"/>
    <property type="evidence" value="ECO:0007669"/>
    <property type="project" value="UniProtKB-KW"/>
</dbReference>
<keyword evidence="1" id="KW-0227">DNA damage</keyword>
<keyword evidence="1" id="KW-0378">Hydrolase</keyword>
<dbReference type="PANTHER" id="PTHR10492:SF92">
    <property type="entry name" value="ATP-DEPENDENT DNA HELICASE"/>
    <property type="match status" value="1"/>
</dbReference>
<dbReference type="GO" id="GO:0006310">
    <property type="term" value="P:DNA recombination"/>
    <property type="evidence" value="ECO:0007669"/>
    <property type="project" value="UniProtKB-KW"/>
</dbReference>
<reference evidence="4" key="1">
    <citation type="submission" date="2015-12" db="EMBL/GenBank/DDBJ databases">
        <title>Update maize B73 reference genome by single molecule sequencing technologies.</title>
        <authorList>
            <consortium name="Maize Genome Sequencing Project"/>
            <person name="Ware D."/>
        </authorList>
    </citation>
    <scope>NUCLEOTIDE SEQUENCE [LARGE SCALE GENOMIC DNA]</scope>
    <source>
        <tissue evidence="4">Seedling</tissue>
    </source>
</reference>
<dbReference type="InParanoid" id="A0A1D6NFA0"/>
<dbReference type="SUPFAM" id="SSF52540">
    <property type="entry name" value="P-loop containing nucleoside triphosphate hydrolases"/>
    <property type="match status" value="1"/>
</dbReference>
<dbReference type="GO" id="GO:0000723">
    <property type="term" value="P:telomere maintenance"/>
    <property type="evidence" value="ECO:0007669"/>
    <property type="project" value="InterPro"/>
</dbReference>
<dbReference type="InterPro" id="IPR010285">
    <property type="entry name" value="DNA_helicase_pif1-like_DEAD"/>
</dbReference>
<dbReference type="AlphaFoldDB" id="A0A1D6NFA0"/>
<dbReference type="InterPro" id="IPR027417">
    <property type="entry name" value="P-loop_NTPase"/>
</dbReference>
<evidence type="ECO:0000256" key="1">
    <source>
        <dbReference type="RuleBase" id="RU363044"/>
    </source>
</evidence>
<comment type="catalytic activity">
    <reaction evidence="1">
        <text>ATP + H2O = ADP + phosphate + H(+)</text>
        <dbReference type="Rhea" id="RHEA:13065"/>
        <dbReference type="ChEBI" id="CHEBI:15377"/>
        <dbReference type="ChEBI" id="CHEBI:15378"/>
        <dbReference type="ChEBI" id="CHEBI:30616"/>
        <dbReference type="ChEBI" id="CHEBI:43474"/>
        <dbReference type="ChEBI" id="CHEBI:456216"/>
        <dbReference type="EC" id="5.6.2.3"/>
    </reaction>
</comment>
<feature type="domain" description="DNA helicase Pif1-like DEAD-box helicase" evidence="2">
    <location>
        <begin position="112"/>
        <end position="235"/>
    </location>
</feature>
<sequence>MQLQLHLENMHMVSFHERAKVNHVVQRPGADRSMLTAYLRQIGYTKRLGASFTVIFLSGTLCSRARCGKGGNETRVDSTKEGLLEADDTIDECLNEAAIYQMPSALRRLFATILLHETSGTTKLLQKTSLIIWDEASMTKRQAIEALDNSMRDIMGQSRLPFGGKTVVFGGDFRQVLPVVHKGSRAQIVAASLRSSYLWESMCHLKLFQNMWAQSDPWFAEYLLRVGGGTEEANNDGDVRLPDEVCVPYTGNDRDLDRLIDDIYPNLNENMSNTSYITSRAILSTRNDWVDMINMRMIDCFQGEQMMYHSFDTAMDDPNNYYPSEFLNTLTPNGLPPHVLKLKVGCPIMLLRNIDPTNGLCNGTRLVVRGFQKNSIDAEIVLGQHAGMRIFLPRIPLCPSDDEMFPFQFKRKQFPIRLSFAMTVNKAQGQTIPNVGVYLPEPVFSHGQLYVALSRATARSKVKILAIPVHDEKKKKKGVERNSAINGATYTKNIVYKEVLTP</sequence>
<keyword evidence="1 4" id="KW-0347">Helicase</keyword>
<comment type="cofactor">
    <cofactor evidence="1">
        <name>Mg(2+)</name>
        <dbReference type="ChEBI" id="CHEBI:18420"/>
    </cofactor>
</comment>
<protein>
    <recommendedName>
        <fullName evidence="1">ATP-dependent DNA helicase</fullName>
        <ecNumber evidence="1">5.6.2.3</ecNumber>
    </recommendedName>
</protein>
<dbReference type="EC" id="5.6.2.3" evidence="1"/>
<comment type="similarity">
    <text evidence="1">Belongs to the helicase family.</text>
</comment>
<dbReference type="eggNOG" id="KOG0987">
    <property type="taxonomic scope" value="Eukaryota"/>
</dbReference>
<feature type="domain" description="DNA helicase Pif1-like 2B" evidence="3">
    <location>
        <begin position="325"/>
        <end position="371"/>
    </location>
</feature>
<dbReference type="Pfam" id="PF21530">
    <property type="entry name" value="Pif1_2B_dom"/>
    <property type="match status" value="1"/>
</dbReference>
<dbReference type="GO" id="GO:0016787">
    <property type="term" value="F:hydrolase activity"/>
    <property type="evidence" value="ECO:0007669"/>
    <property type="project" value="UniProtKB-KW"/>
</dbReference>
<gene>
    <name evidence="4" type="ORF">ZEAMMB73_Zm00001d043820</name>
</gene>